<accession>U9TWX1</accession>
<dbReference type="EMBL" id="KI284706">
    <property type="protein sequence ID" value="ESA12654.1"/>
    <property type="molecule type" value="Genomic_DNA"/>
</dbReference>
<dbReference type="PANTHER" id="PTHR46579">
    <property type="entry name" value="F5/8 TYPE C DOMAIN-CONTAINING PROTEIN-RELATED"/>
    <property type="match status" value="1"/>
</dbReference>
<dbReference type="PANTHER" id="PTHR46579:SF2">
    <property type="entry name" value="C2H2-TYPE DOMAIN-CONTAINING PROTEIN"/>
    <property type="match status" value="1"/>
</dbReference>
<protein>
    <recommendedName>
        <fullName evidence="2">Transposase domain-containing protein</fullName>
    </recommendedName>
</protein>
<feature type="non-terminal residue" evidence="1">
    <location>
        <position position="231"/>
    </location>
</feature>
<name>U9TWX1_RHIID</name>
<proteinExistence type="predicted"/>
<gene>
    <name evidence="1" type="ORF">GLOINDRAFT_2984</name>
</gene>
<dbReference type="AlphaFoldDB" id="U9TWX1"/>
<evidence type="ECO:0008006" key="2">
    <source>
        <dbReference type="Google" id="ProtNLM"/>
    </source>
</evidence>
<evidence type="ECO:0000313" key="1">
    <source>
        <dbReference type="EMBL" id="ESA12654.1"/>
    </source>
</evidence>
<dbReference type="HOGENOM" id="CLU_078867_0_1_1"/>
<sequence length="231" mass="27380">MYQRPGFEESLQKWTNRRNEPGLYTDIYDGDVWKSFPSSLNNPDTRFFINEMADSNLGIMINLDWFQPFNSLAYSSGPEEVKLHKINHFLSPIVDELLEFWDGVNLPSGKRIWMAVICCSNDIPAARKLCGHISALVGCHRCYKTANSSRRRFNFGGFDDIDDWYISRDPNEHRQNAELWRQCRTQEERKKHVSDTHVWWSEMLRLPYFNLIRHLIVDPMHCLFLEIAYWI</sequence>
<dbReference type="eggNOG" id="ENOG502SPIA">
    <property type="taxonomic scope" value="Eukaryota"/>
</dbReference>
<organism evidence="1">
    <name type="scientific">Rhizophagus irregularis (strain DAOM 181602 / DAOM 197198 / MUCL 43194)</name>
    <name type="common">Arbuscular mycorrhizal fungus</name>
    <name type="synonym">Glomus intraradices</name>
    <dbReference type="NCBI Taxonomy" id="747089"/>
    <lineage>
        <taxon>Eukaryota</taxon>
        <taxon>Fungi</taxon>
        <taxon>Fungi incertae sedis</taxon>
        <taxon>Mucoromycota</taxon>
        <taxon>Glomeromycotina</taxon>
        <taxon>Glomeromycetes</taxon>
        <taxon>Glomerales</taxon>
        <taxon>Glomeraceae</taxon>
        <taxon>Rhizophagus</taxon>
    </lineage>
</organism>
<reference evidence="1" key="1">
    <citation type="submission" date="2013-07" db="EMBL/GenBank/DDBJ databases">
        <title>The genome of an arbuscular mycorrhizal fungus provides insights into the evolution of the oldest plant symbiosis.</title>
        <authorList>
            <consortium name="DOE Joint Genome Institute"/>
            <person name="Tisserant E."/>
            <person name="Malbreil M."/>
            <person name="Kuo A."/>
            <person name="Kohler A."/>
            <person name="Symeonidi A."/>
            <person name="Balestrini R."/>
            <person name="Charron P."/>
            <person name="Duensing N."/>
            <person name="Frei-dit-Frey N."/>
            <person name="Gianinazzi-Pearson V."/>
            <person name="Gilbert B."/>
            <person name="Handa Y."/>
            <person name="Hijri M."/>
            <person name="Kaul R."/>
            <person name="Kawaguchi M."/>
            <person name="Krajinski F."/>
            <person name="Lammers P."/>
            <person name="Lapierre D."/>
            <person name="Masclaux F.G."/>
            <person name="Murat C."/>
            <person name="Morin E."/>
            <person name="Ndikumana S."/>
            <person name="Pagni M."/>
            <person name="Petitpierre D."/>
            <person name="Requena N."/>
            <person name="Rosikiewicz P."/>
            <person name="Riley R."/>
            <person name="Saito K."/>
            <person name="San Clemente H."/>
            <person name="Shapiro H."/>
            <person name="van Tuinen D."/>
            <person name="Becard G."/>
            <person name="Bonfante P."/>
            <person name="Paszkowski U."/>
            <person name="Shachar-Hill Y."/>
            <person name="Young J.P."/>
            <person name="Sanders I.R."/>
            <person name="Henrissat B."/>
            <person name="Rensing S.A."/>
            <person name="Grigoriev I.V."/>
            <person name="Corradi N."/>
            <person name="Roux C."/>
            <person name="Martin F."/>
        </authorList>
    </citation>
    <scope>NUCLEOTIDE SEQUENCE</scope>
    <source>
        <strain evidence="1">DAOM 197198</strain>
    </source>
</reference>